<reference evidence="2 3" key="1">
    <citation type="submission" date="2015-04" db="EMBL/GenBank/DDBJ databases">
        <title>Draft Genome Sequence of the Novel Agar-Digesting Marine Bacterium Q1.</title>
        <authorList>
            <person name="Li Y."/>
            <person name="Li D."/>
            <person name="Chen G."/>
            <person name="Du Z."/>
        </authorList>
    </citation>
    <scope>NUCLEOTIDE SEQUENCE [LARGE SCALE GENOMIC DNA]</scope>
    <source>
        <strain evidence="2 3">Q1</strain>
    </source>
</reference>
<comment type="caution">
    <text evidence="2">The sequence shown here is derived from an EMBL/GenBank/DDBJ whole genome shotgun (WGS) entry which is preliminary data.</text>
</comment>
<dbReference type="PATRIC" id="fig|1513271.3.peg.451"/>
<name>A0A0J8GVY7_9ALTE</name>
<dbReference type="GO" id="GO:0009307">
    <property type="term" value="P:DNA restriction-modification system"/>
    <property type="evidence" value="ECO:0007669"/>
    <property type="project" value="UniProtKB-KW"/>
</dbReference>
<dbReference type="GO" id="GO:0005524">
    <property type="term" value="F:ATP binding"/>
    <property type="evidence" value="ECO:0007669"/>
    <property type="project" value="UniProtKB-KW"/>
</dbReference>
<dbReference type="GO" id="GO:0009035">
    <property type="term" value="F:type I site-specific deoxyribonuclease activity"/>
    <property type="evidence" value="ECO:0007669"/>
    <property type="project" value="UniProtKB-EC"/>
</dbReference>
<sequence>MAAEPSVPYVATTQHNIFKIVNQLEIDSPSSDNSKRIPDGILYINGLPVVVFEFKSAIREEQANIHDAYK</sequence>
<dbReference type="GO" id="GO:0003677">
    <property type="term" value="F:DNA binding"/>
    <property type="evidence" value="ECO:0007669"/>
    <property type="project" value="UniProtKB-KW"/>
</dbReference>
<gene>
    <name evidence="2" type="ORF">XM47_02130</name>
</gene>
<protein>
    <recommendedName>
        <fullName evidence="1">Restriction endonuclease type I HsdR N-terminal domain-containing protein</fullName>
    </recommendedName>
</protein>
<dbReference type="Proteomes" id="UP000037600">
    <property type="component" value="Unassembled WGS sequence"/>
</dbReference>
<evidence type="ECO:0000313" key="3">
    <source>
        <dbReference type="Proteomes" id="UP000037600"/>
    </source>
</evidence>
<dbReference type="InterPro" id="IPR007409">
    <property type="entry name" value="Restrct_endonuc_type1_HsdR_N"/>
</dbReference>
<proteinExistence type="predicted"/>
<accession>A0A0J8GVY7</accession>
<feature type="domain" description="Restriction endonuclease type I HsdR N-terminal" evidence="1">
    <location>
        <begin position="12"/>
        <end position="69"/>
    </location>
</feature>
<evidence type="ECO:0000259" key="1">
    <source>
        <dbReference type="Pfam" id="PF04313"/>
    </source>
</evidence>
<dbReference type="STRING" id="1513271.XM47_02130"/>
<evidence type="ECO:0000313" key="2">
    <source>
        <dbReference type="EMBL" id="KMT66922.1"/>
    </source>
</evidence>
<dbReference type="Gene3D" id="3.90.1570.50">
    <property type="match status" value="1"/>
</dbReference>
<dbReference type="AlphaFoldDB" id="A0A0J8GVY7"/>
<keyword evidence="3" id="KW-1185">Reference proteome</keyword>
<organism evidence="2 3">
    <name type="scientific">Catenovulum maritimum</name>
    <dbReference type="NCBI Taxonomy" id="1513271"/>
    <lineage>
        <taxon>Bacteria</taxon>
        <taxon>Pseudomonadati</taxon>
        <taxon>Pseudomonadota</taxon>
        <taxon>Gammaproteobacteria</taxon>
        <taxon>Alteromonadales</taxon>
        <taxon>Alteromonadaceae</taxon>
        <taxon>Catenovulum</taxon>
    </lineage>
</organism>
<dbReference type="Pfam" id="PF04313">
    <property type="entry name" value="HSDR_N"/>
    <property type="match status" value="1"/>
</dbReference>
<dbReference type="EMBL" id="LAZL01000002">
    <property type="protein sequence ID" value="KMT66922.1"/>
    <property type="molecule type" value="Genomic_DNA"/>
</dbReference>